<dbReference type="Gene3D" id="3.30.70.270">
    <property type="match status" value="1"/>
</dbReference>
<dbReference type="EC" id="2.7.7.65" evidence="1"/>
<protein>
    <recommendedName>
        <fullName evidence="1">diguanylate cyclase</fullName>
        <ecNumber evidence="1">2.7.7.65</ecNumber>
    </recommendedName>
</protein>
<dbReference type="InterPro" id="IPR050469">
    <property type="entry name" value="Diguanylate_Cyclase"/>
</dbReference>
<gene>
    <name evidence="4" type="ORF">LRX75_09560</name>
</gene>
<sequence>MSQRLIPQNEIDRLAAVRSIGIRAVETMPELQDLAFLARDVFECAFAAVNIVDQDWLRITAQSGILVEKCSREESICQYVVHEGTVVVVADLMLEPDMAALPYVAGEPHLRSYAGAPIELEPGLTVGSFCIMHTDPRDLDARQRRQLSEFARIASALFRLQRSNLLMVKGEIALRLAAMTDPMTGFYNRQALPELVDSEMRDTLAAGRPFGAAYLDMDGFKGINDRHGHQTGDEVLRQAAVRIRSVIRAGDIPLRMGGDEFVVFFPDCGCEDALTTIAARLVDAFRAPFLIGGIAVMAHLSVGAAAAPEGGTSREKLLETVDRALYEAKANGRDRYVVRVDGAAD</sequence>
<dbReference type="Pfam" id="PF13185">
    <property type="entry name" value="GAF_2"/>
    <property type="match status" value="1"/>
</dbReference>
<accession>A0A9X1NTZ7</accession>
<dbReference type="CDD" id="cd01949">
    <property type="entry name" value="GGDEF"/>
    <property type="match status" value="1"/>
</dbReference>
<dbReference type="SUPFAM" id="SSF55073">
    <property type="entry name" value="Nucleotide cyclase"/>
    <property type="match status" value="1"/>
</dbReference>
<proteinExistence type="predicted"/>
<keyword evidence="5" id="KW-1185">Reference proteome</keyword>
<dbReference type="Gene3D" id="3.30.450.40">
    <property type="match status" value="1"/>
</dbReference>
<evidence type="ECO:0000313" key="5">
    <source>
        <dbReference type="Proteomes" id="UP001139089"/>
    </source>
</evidence>
<dbReference type="GO" id="GO:0043709">
    <property type="term" value="P:cell adhesion involved in single-species biofilm formation"/>
    <property type="evidence" value="ECO:0007669"/>
    <property type="project" value="TreeGrafter"/>
</dbReference>
<dbReference type="SMART" id="SM00267">
    <property type="entry name" value="GGDEF"/>
    <property type="match status" value="1"/>
</dbReference>
<dbReference type="SUPFAM" id="SSF55781">
    <property type="entry name" value="GAF domain-like"/>
    <property type="match status" value="1"/>
</dbReference>
<dbReference type="NCBIfam" id="TIGR00254">
    <property type="entry name" value="GGDEF"/>
    <property type="match status" value="1"/>
</dbReference>
<dbReference type="PROSITE" id="PS50887">
    <property type="entry name" value="GGDEF"/>
    <property type="match status" value="1"/>
</dbReference>
<evidence type="ECO:0000313" key="4">
    <source>
        <dbReference type="EMBL" id="MCD7109293.1"/>
    </source>
</evidence>
<feature type="domain" description="GGDEF" evidence="3">
    <location>
        <begin position="208"/>
        <end position="341"/>
    </location>
</feature>
<organism evidence="4 5">
    <name type="scientific">Rhizobium quercicola</name>
    <dbReference type="NCBI Taxonomy" id="2901226"/>
    <lineage>
        <taxon>Bacteria</taxon>
        <taxon>Pseudomonadati</taxon>
        <taxon>Pseudomonadota</taxon>
        <taxon>Alphaproteobacteria</taxon>
        <taxon>Hyphomicrobiales</taxon>
        <taxon>Rhizobiaceae</taxon>
        <taxon>Rhizobium/Agrobacterium group</taxon>
        <taxon>Rhizobium</taxon>
    </lineage>
</organism>
<dbReference type="AlphaFoldDB" id="A0A9X1NTZ7"/>
<reference evidence="4" key="1">
    <citation type="submission" date="2021-12" db="EMBL/GenBank/DDBJ databases">
        <authorList>
            <person name="Li Y."/>
        </authorList>
    </citation>
    <scope>NUCLEOTIDE SEQUENCE</scope>
    <source>
        <strain evidence="4">DKSPLA3</strain>
    </source>
</reference>
<comment type="caution">
    <text evidence="4">The sequence shown here is derived from an EMBL/GenBank/DDBJ whole genome shotgun (WGS) entry which is preliminary data.</text>
</comment>
<evidence type="ECO:0000256" key="1">
    <source>
        <dbReference type="ARBA" id="ARBA00012528"/>
    </source>
</evidence>
<evidence type="ECO:0000256" key="2">
    <source>
        <dbReference type="ARBA" id="ARBA00034247"/>
    </source>
</evidence>
<dbReference type="EMBL" id="JAJOZR010000005">
    <property type="protein sequence ID" value="MCD7109293.1"/>
    <property type="molecule type" value="Genomic_DNA"/>
</dbReference>
<dbReference type="InterPro" id="IPR029016">
    <property type="entry name" value="GAF-like_dom_sf"/>
</dbReference>
<comment type="catalytic activity">
    <reaction evidence="2">
        <text>2 GTP = 3',3'-c-di-GMP + 2 diphosphate</text>
        <dbReference type="Rhea" id="RHEA:24898"/>
        <dbReference type="ChEBI" id="CHEBI:33019"/>
        <dbReference type="ChEBI" id="CHEBI:37565"/>
        <dbReference type="ChEBI" id="CHEBI:58805"/>
        <dbReference type="EC" id="2.7.7.65"/>
    </reaction>
</comment>
<dbReference type="InterPro" id="IPR029787">
    <property type="entry name" value="Nucleotide_cyclase"/>
</dbReference>
<dbReference type="InterPro" id="IPR043128">
    <property type="entry name" value="Rev_trsase/Diguanyl_cyclase"/>
</dbReference>
<dbReference type="GO" id="GO:0005886">
    <property type="term" value="C:plasma membrane"/>
    <property type="evidence" value="ECO:0007669"/>
    <property type="project" value="TreeGrafter"/>
</dbReference>
<dbReference type="PANTHER" id="PTHR45138">
    <property type="entry name" value="REGULATORY COMPONENTS OF SENSORY TRANSDUCTION SYSTEM"/>
    <property type="match status" value="1"/>
</dbReference>
<dbReference type="PANTHER" id="PTHR45138:SF9">
    <property type="entry name" value="DIGUANYLATE CYCLASE DGCM-RELATED"/>
    <property type="match status" value="1"/>
</dbReference>
<dbReference type="Pfam" id="PF00990">
    <property type="entry name" value="GGDEF"/>
    <property type="match status" value="1"/>
</dbReference>
<evidence type="ECO:0000259" key="3">
    <source>
        <dbReference type="PROSITE" id="PS50887"/>
    </source>
</evidence>
<dbReference type="Proteomes" id="UP001139089">
    <property type="component" value="Unassembled WGS sequence"/>
</dbReference>
<dbReference type="GO" id="GO:1902201">
    <property type="term" value="P:negative regulation of bacterial-type flagellum-dependent cell motility"/>
    <property type="evidence" value="ECO:0007669"/>
    <property type="project" value="TreeGrafter"/>
</dbReference>
<name>A0A9X1NTZ7_9HYPH</name>
<dbReference type="GO" id="GO:0052621">
    <property type="term" value="F:diguanylate cyclase activity"/>
    <property type="evidence" value="ECO:0007669"/>
    <property type="project" value="UniProtKB-EC"/>
</dbReference>
<dbReference type="InterPro" id="IPR000160">
    <property type="entry name" value="GGDEF_dom"/>
</dbReference>
<dbReference type="InterPro" id="IPR003018">
    <property type="entry name" value="GAF"/>
</dbReference>